<gene>
    <name evidence="2" type="ORF">SAMN04488695_105134</name>
</gene>
<dbReference type="CDD" id="cd03143">
    <property type="entry name" value="A4_beta-galactosidase_middle_domain"/>
    <property type="match status" value="1"/>
</dbReference>
<dbReference type="Gene3D" id="3.40.50.880">
    <property type="match status" value="1"/>
</dbReference>
<dbReference type="RefSeq" id="WP_074912087.1">
    <property type="nucleotide sequence ID" value="NZ_FOVK01000005.1"/>
</dbReference>
<dbReference type="EMBL" id="FOVK01000005">
    <property type="protein sequence ID" value="SFN80009.1"/>
    <property type="molecule type" value="Genomic_DNA"/>
</dbReference>
<accession>A0A1I5BZ09</accession>
<dbReference type="AlphaFoldDB" id="A0A1I5BZ09"/>
<evidence type="ECO:0000313" key="2">
    <source>
        <dbReference type="EMBL" id="SFN80009.1"/>
    </source>
</evidence>
<feature type="domain" description="Putative glutamine amidotransferase" evidence="1">
    <location>
        <begin position="4"/>
        <end position="246"/>
    </location>
</feature>
<dbReference type="PANTHER" id="PTHR37947:SF1">
    <property type="entry name" value="BLL2462 PROTEIN"/>
    <property type="match status" value="1"/>
</dbReference>
<proteinExistence type="predicted"/>
<evidence type="ECO:0000313" key="3">
    <source>
        <dbReference type="Proteomes" id="UP000181899"/>
    </source>
</evidence>
<dbReference type="Pfam" id="PF07090">
    <property type="entry name" value="GATase1_like"/>
    <property type="match status" value="1"/>
</dbReference>
<name>A0A1I5BZ09_9CLOT</name>
<dbReference type="InterPro" id="IPR017027">
    <property type="entry name" value="STM3548-like"/>
</dbReference>
<dbReference type="InterPro" id="IPR010768">
    <property type="entry name" value="GATase1-like"/>
</dbReference>
<keyword evidence="3" id="KW-1185">Reference proteome</keyword>
<dbReference type="Proteomes" id="UP000181899">
    <property type="component" value="Unassembled WGS sequence"/>
</dbReference>
<organism evidence="2 3">
    <name type="scientific">Proteiniclasticum ruminis</name>
    <dbReference type="NCBI Taxonomy" id="398199"/>
    <lineage>
        <taxon>Bacteria</taxon>
        <taxon>Bacillati</taxon>
        <taxon>Bacillota</taxon>
        <taxon>Clostridia</taxon>
        <taxon>Eubacteriales</taxon>
        <taxon>Clostridiaceae</taxon>
        <taxon>Proteiniclasticum</taxon>
    </lineage>
</organism>
<dbReference type="OrthoDB" id="9781333at2"/>
<dbReference type="PANTHER" id="PTHR37947">
    <property type="entry name" value="BLL2462 PROTEIN"/>
    <property type="match status" value="1"/>
</dbReference>
<evidence type="ECO:0000259" key="1">
    <source>
        <dbReference type="Pfam" id="PF07090"/>
    </source>
</evidence>
<dbReference type="PIRSF" id="PIRSF034405">
    <property type="entry name" value="UCP034405"/>
    <property type="match status" value="1"/>
</dbReference>
<reference evidence="2 3" key="1">
    <citation type="submission" date="2016-10" db="EMBL/GenBank/DDBJ databases">
        <authorList>
            <person name="de Groot N.N."/>
        </authorList>
    </citation>
    <scope>NUCLEOTIDE SEQUENCE [LARGE SCALE GENOMIC DNA]</scope>
    <source>
        <strain evidence="2 3">ML2</strain>
    </source>
</reference>
<protein>
    <submittedName>
        <fullName evidence="2">Uncharacterized membrane protein</fullName>
    </submittedName>
</protein>
<dbReference type="InterPro" id="IPR029062">
    <property type="entry name" value="Class_I_gatase-like"/>
</dbReference>
<sequence length="248" mass="27873">MNKRVLIAGESWVSYTTHIKGFDTFYTSNYEEGVKYIRSAIEKAGYEVDYLPNHEASSKFPTTMEEIKKYDAVILSDIGSNTLLLPHNTFTKSETTPNRTALIRDYVLEGGSFLMVGGYMSFTGIDAKTRYGMTEVKDILPVKCLDVDDRVERPEGIVPQKVKDHEAIRNLPEEWPHFLGYNKTLPIEGAEVLVEIGGDPLIAVGSFGKGKSSVFTSDCAPHWGPPAFVNWTHYDELWKGLLDYMTSK</sequence>
<dbReference type="SUPFAM" id="SSF52317">
    <property type="entry name" value="Class I glutamine amidotransferase-like"/>
    <property type="match status" value="1"/>
</dbReference>